<dbReference type="SUPFAM" id="SSF52218">
    <property type="entry name" value="Flavoproteins"/>
    <property type="match status" value="1"/>
</dbReference>
<proteinExistence type="predicted"/>
<dbReference type="Proteomes" id="UP000466607">
    <property type="component" value="Chromosome"/>
</dbReference>
<gene>
    <name evidence="2" type="ORF">MLIT_14960</name>
</gene>
<evidence type="ECO:0000313" key="3">
    <source>
        <dbReference type="Proteomes" id="UP000466607"/>
    </source>
</evidence>
<name>A0AAD1III7_9MYCO</name>
<dbReference type="InterPro" id="IPR029039">
    <property type="entry name" value="Flavoprotein-like_sf"/>
</dbReference>
<dbReference type="RefSeq" id="WP_134051515.1">
    <property type="nucleotide sequence ID" value="NZ_AP022586.1"/>
</dbReference>
<feature type="region of interest" description="Disordered" evidence="1">
    <location>
        <begin position="226"/>
        <end position="251"/>
    </location>
</feature>
<evidence type="ECO:0008006" key="4">
    <source>
        <dbReference type="Google" id="ProtNLM"/>
    </source>
</evidence>
<reference evidence="2 3" key="1">
    <citation type="journal article" date="2019" name="Emerg. Microbes Infect.">
        <title>Comprehensive subspecies identification of 175 nontuberculous mycobacteria species based on 7547 genomic profiles.</title>
        <authorList>
            <person name="Matsumoto Y."/>
            <person name="Kinjo T."/>
            <person name="Motooka D."/>
            <person name="Nabeya D."/>
            <person name="Jung N."/>
            <person name="Uechi K."/>
            <person name="Horii T."/>
            <person name="Iida T."/>
            <person name="Fujita J."/>
            <person name="Nakamura S."/>
        </authorList>
    </citation>
    <scope>NUCLEOTIDE SEQUENCE [LARGE SCALE GENOMIC DNA]</scope>
    <source>
        <strain evidence="2 3">JCM 17423</strain>
    </source>
</reference>
<sequence length="251" mass="28597">MTNISSVRKDARRPRILLVYYTFTGQSLKVLEAVGEVFGDRGCEVRKAQIELTDRRYADRFSRFPMRRVWPDMLSVLPAQLRRATAQIRIPEAVSDGDYDLVCIGSPTWWRATSMPMRSFLKSDEARRLLSGTPFVTFVVCRRYWRENIRTVRRIGQRRGGRYLGGMHFEYPGGQVQSLLSLTSYLGSGEYRDRYLGVRIPTTNVQPEQLEQARVFAAKLADKLFGDASPRGRRSDDDAVSVSSVDADGGR</sequence>
<evidence type="ECO:0000313" key="2">
    <source>
        <dbReference type="EMBL" id="BBY15904.1"/>
    </source>
</evidence>
<evidence type="ECO:0000256" key="1">
    <source>
        <dbReference type="SAM" id="MobiDB-lite"/>
    </source>
</evidence>
<protein>
    <recommendedName>
        <fullName evidence="4">Flavodoxin</fullName>
    </recommendedName>
</protein>
<dbReference type="Gene3D" id="3.40.50.360">
    <property type="match status" value="1"/>
</dbReference>
<accession>A0AAD1III7</accession>
<dbReference type="EMBL" id="AP022586">
    <property type="protein sequence ID" value="BBY15904.1"/>
    <property type="molecule type" value="Genomic_DNA"/>
</dbReference>
<dbReference type="AlphaFoldDB" id="A0AAD1III7"/>
<feature type="compositionally biased region" description="Low complexity" evidence="1">
    <location>
        <begin position="240"/>
        <end position="251"/>
    </location>
</feature>
<keyword evidence="3" id="KW-1185">Reference proteome</keyword>
<organism evidence="2 3">
    <name type="scientific">Mycolicibacterium litorale</name>
    <dbReference type="NCBI Taxonomy" id="758802"/>
    <lineage>
        <taxon>Bacteria</taxon>
        <taxon>Bacillati</taxon>
        <taxon>Actinomycetota</taxon>
        <taxon>Actinomycetes</taxon>
        <taxon>Mycobacteriales</taxon>
        <taxon>Mycobacteriaceae</taxon>
        <taxon>Mycolicibacterium</taxon>
    </lineage>
</organism>